<feature type="coiled-coil region" evidence="1">
    <location>
        <begin position="82"/>
        <end position="109"/>
    </location>
</feature>
<dbReference type="InterPro" id="IPR019454">
    <property type="entry name" value="Lipoprot_YkyA-like"/>
</dbReference>
<dbReference type="Proteomes" id="UP000551878">
    <property type="component" value="Unassembled WGS sequence"/>
</dbReference>
<evidence type="ECO:0000256" key="1">
    <source>
        <dbReference type="SAM" id="Coils"/>
    </source>
</evidence>
<sequence>MKANKKIYGIVATAFLFTLTGCGNDPTESMYEHLEETVSLEAEFAEQQQPLAEAEQHEQELYEEMLELPTIEEIEPIADEAISSSEERLTMLETERESLEGAFEQFQEAETYVEQMDEEDLLEQADVLIHAMEERFSAYDDLYEVYKDSIELDQQLYEMIQEEELTVEELQDHHEKVNEAYEEVNELKDQFNEYTDQYNEAKESFYEKAGLAVTYTS</sequence>
<dbReference type="Gene3D" id="1.20.120.570">
    <property type="entry name" value="YkyA-like"/>
    <property type="match status" value="1"/>
</dbReference>
<dbReference type="SUPFAM" id="SSF140423">
    <property type="entry name" value="MW0975(SA0943)-like"/>
    <property type="match status" value="1"/>
</dbReference>
<keyword evidence="3" id="KW-1185">Reference proteome</keyword>
<dbReference type="AlphaFoldDB" id="A0A840QLJ6"/>
<protein>
    <submittedName>
        <fullName evidence="2">Chromosome segregation ATPase</fullName>
    </submittedName>
</protein>
<dbReference type="RefSeq" id="WP_184662712.1">
    <property type="nucleotide sequence ID" value="NZ_JACHHB010000001.1"/>
</dbReference>
<evidence type="ECO:0000313" key="3">
    <source>
        <dbReference type="Proteomes" id="UP000551878"/>
    </source>
</evidence>
<keyword evidence="1" id="KW-0175">Coiled coil</keyword>
<gene>
    <name evidence="2" type="ORF">HNQ41_000382</name>
</gene>
<proteinExistence type="predicted"/>
<name>A0A840QLJ6_9BACI</name>
<dbReference type="PROSITE" id="PS51257">
    <property type="entry name" value="PROKAR_LIPOPROTEIN"/>
    <property type="match status" value="1"/>
</dbReference>
<comment type="caution">
    <text evidence="2">The sequence shown here is derived from an EMBL/GenBank/DDBJ whole genome shotgun (WGS) entry which is preliminary data.</text>
</comment>
<evidence type="ECO:0000313" key="2">
    <source>
        <dbReference type="EMBL" id="MBB5172242.1"/>
    </source>
</evidence>
<feature type="coiled-coil region" evidence="1">
    <location>
        <begin position="160"/>
        <end position="204"/>
    </location>
</feature>
<dbReference type="InterPro" id="IPR036785">
    <property type="entry name" value="YkyA-like_sf"/>
</dbReference>
<dbReference type="Pfam" id="PF10368">
    <property type="entry name" value="YkyA"/>
    <property type="match status" value="1"/>
</dbReference>
<accession>A0A840QLJ6</accession>
<dbReference type="EMBL" id="JACHHB010000001">
    <property type="protein sequence ID" value="MBB5172242.1"/>
    <property type="molecule type" value="Genomic_DNA"/>
</dbReference>
<reference evidence="2 3" key="1">
    <citation type="submission" date="2020-08" db="EMBL/GenBank/DDBJ databases">
        <title>Genomic Encyclopedia of Type Strains, Phase IV (KMG-IV): sequencing the most valuable type-strain genomes for metagenomic binning, comparative biology and taxonomic classification.</title>
        <authorList>
            <person name="Goeker M."/>
        </authorList>
    </citation>
    <scope>NUCLEOTIDE SEQUENCE [LARGE SCALE GENOMIC DNA]</scope>
    <source>
        <strain evidence="2 3">DSM 24696</strain>
    </source>
</reference>
<organism evidence="2 3">
    <name type="scientific">Texcoconibacillus texcoconensis</name>
    <dbReference type="NCBI Taxonomy" id="1095777"/>
    <lineage>
        <taxon>Bacteria</taxon>
        <taxon>Bacillati</taxon>
        <taxon>Bacillota</taxon>
        <taxon>Bacilli</taxon>
        <taxon>Bacillales</taxon>
        <taxon>Bacillaceae</taxon>
        <taxon>Texcoconibacillus</taxon>
    </lineage>
</organism>